<proteinExistence type="predicted"/>
<gene>
    <name evidence="1" type="ORF">RV14_GL001059</name>
</gene>
<dbReference type="EMBL" id="JXLB01000021">
    <property type="protein sequence ID" value="OJG78891.1"/>
    <property type="molecule type" value="Genomic_DNA"/>
</dbReference>
<accession>A0A1L8WCX0</accession>
<organism evidence="1 2">
    <name type="scientific">Enterococcus ratti</name>
    <dbReference type="NCBI Taxonomy" id="150033"/>
    <lineage>
        <taxon>Bacteria</taxon>
        <taxon>Bacillati</taxon>
        <taxon>Bacillota</taxon>
        <taxon>Bacilli</taxon>
        <taxon>Lactobacillales</taxon>
        <taxon>Enterococcaceae</taxon>
        <taxon>Enterococcus</taxon>
    </lineage>
</organism>
<evidence type="ECO:0000313" key="2">
    <source>
        <dbReference type="Proteomes" id="UP000182152"/>
    </source>
</evidence>
<evidence type="ECO:0000313" key="1">
    <source>
        <dbReference type="EMBL" id="OJG78891.1"/>
    </source>
</evidence>
<keyword evidence="2" id="KW-1185">Reference proteome</keyword>
<name>A0A1L8WCX0_9ENTE</name>
<sequence>MITESNSFYKEFVVEINKPTVKRQVSLRPEFQKAKELIQSLIVKYEDAKMKYV</sequence>
<comment type="caution">
    <text evidence="1">The sequence shown here is derived from an EMBL/GenBank/DDBJ whole genome shotgun (WGS) entry which is preliminary data.</text>
</comment>
<dbReference type="Proteomes" id="UP000182152">
    <property type="component" value="Unassembled WGS sequence"/>
</dbReference>
<protein>
    <submittedName>
        <fullName evidence="1">Uncharacterized protein</fullName>
    </submittedName>
</protein>
<dbReference type="AlphaFoldDB" id="A0A1L8WCX0"/>
<reference evidence="1 2" key="1">
    <citation type="submission" date="2014-12" db="EMBL/GenBank/DDBJ databases">
        <title>Draft genome sequences of 29 type strains of Enterococci.</title>
        <authorList>
            <person name="Zhong Z."/>
            <person name="Sun Z."/>
            <person name="Liu W."/>
            <person name="Zhang W."/>
            <person name="Zhang H."/>
        </authorList>
    </citation>
    <scope>NUCLEOTIDE SEQUENCE [LARGE SCALE GENOMIC DNA]</scope>
    <source>
        <strain evidence="1 2">DSM 15687</strain>
    </source>
</reference>